<dbReference type="Pfam" id="PF08478">
    <property type="entry name" value="POTRA_1"/>
    <property type="match status" value="1"/>
</dbReference>
<gene>
    <name evidence="8" type="primary">divIB</name>
    <name evidence="10" type="ORF">ACFOZY_02490</name>
</gene>
<evidence type="ECO:0000259" key="9">
    <source>
        <dbReference type="PROSITE" id="PS51779"/>
    </source>
</evidence>
<dbReference type="InterPro" id="IPR013685">
    <property type="entry name" value="POTRA_FtsQ_type"/>
</dbReference>
<dbReference type="PANTHER" id="PTHR37820">
    <property type="entry name" value="CELL DIVISION PROTEIN DIVIB"/>
    <property type="match status" value="1"/>
</dbReference>
<keyword evidence="11" id="KW-1185">Reference proteome</keyword>
<keyword evidence="4 8" id="KW-0812">Transmembrane</keyword>
<evidence type="ECO:0000256" key="7">
    <source>
        <dbReference type="ARBA" id="ARBA00023306"/>
    </source>
</evidence>
<dbReference type="RefSeq" id="WP_378151892.1">
    <property type="nucleotide sequence ID" value="NZ_JBHSEC010000002.1"/>
</dbReference>
<feature type="domain" description="POTRA" evidence="9">
    <location>
        <begin position="48"/>
        <end position="116"/>
    </location>
</feature>
<feature type="transmembrane region" description="Helical" evidence="8">
    <location>
        <begin position="26"/>
        <end position="43"/>
    </location>
</feature>
<accession>A0ABV8X2Q5</accession>
<evidence type="ECO:0000313" key="11">
    <source>
        <dbReference type="Proteomes" id="UP001595817"/>
    </source>
</evidence>
<evidence type="ECO:0000256" key="1">
    <source>
        <dbReference type="ARBA" id="ARBA00004370"/>
    </source>
</evidence>
<dbReference type="GO" id="GO:0051301">
    <property type="term" value="P:cell division"/>
    <property type="evidence" value="ECO:0007669"/>
    <property type="project" value="UniProtKB-KW"/>
</dbReference>
<organism evidence="10 11">
    <name type="scientific">Chungangia koreensis</name>
    <dbReference type="NCBI Taxonomy" id="752657"/>
    <lineage>
        <taxon>Bacteria</taxon>
        <taxon>Bacillati</taxon>
        <taxon>Bacillota</taxon>
        <taxon>Bacilli</taxon>
        <taxon>Lactobacillales</taxon>
        <taxon>Chungangia</taxon>
    </lineage>
</organism>
<dbReference type="Gene3D" id="3.40.50.10960">
    <property type="match status" value="1"/>
</dbReference>
<sequence length="274" mass="31723">MDKIIDIEERIPTLRERRKKRTNRKFFLLIFIFLFTLTGLLYFQSDFSHISRIHVDGASLNSNEAYIEKSGLENGMSMWGFRAGAIEKTLMSSNEVKEATVKRGWINEISISIKEWDRLAFIEKDGEYMHLLENGTTFPQKQKDMILDAPILSGFSEQHILKRMTKELQDMPSDILPLISQIRYTPNKQDQFSLQIFMNDGNEVRALIPSLSEKMKYYPSIVTQIPTGQYGVIDLEVGSFFSPYQEVYGPDLPDEDLVEGEEAEVNEEQQENEE</sequence>
<dbReference type="PANTHER" id="PTHR37820:SF1">
    <property type="entry name" value="CELL DIVISION PROTEIN FTSQ"/>
    <property type="match status" value="1"/>
</dbReference>
<dbReference type="InterPro" id="IPR005548">
    <property type="entry name" value="Cell_div_FtsQ/DivIB_C"/>
</dbReference>
<dbReference type="InterPro" id="IPR050487">
    <property type="entry name" value="FtsQ_DivIB"/>
</dbReference>
<keyword evidence="3 8" id="KW-0132">Cell division</keyword>
<evidence type="ECO:0000256" key="4">
    <source>
        <dbReference type="ARBA" id="ARBA00022692"/>
    </source>
</evidence>
<evidence type="ECO:0000256" key="6">
    <source>
        <dbReference type="ARBA" id="ARBA00023136"/>
    </source>
</evidence>
<keyword evidence="6 8" id="KW-0472">Membrane</keyword>
<comment type="function">
    <text evidence="8">Cell division protein that may be involved in stabilizing or promoting the assembly of the division complex.</text>
</comment>
<evidence type="ECO:0000313" key="10">
    <source>
        <dbReference type="EMBL" id="MFC4409299.1"/>
    </source>
</evidence>
<keyword evidence="2 8" id="KW-1003">Cell membrane</keyword>
<keyword evidence="7 8" id="KW-0131">Cell cycle</keyword>
<dbReference type="Proteomes" id="UP001595817">
    <property type="component" value="Unassembled WGS sequence"/>
</dbReference>
<dbReference type="EMBL" id="JBHSEC010000002">
    <property type="protein sequence ID" value="MFC4409299.1"/>
    <property type="molecule type" value="Genomic_DNA"/>
</dbReference>
<comment type="subcellular location">
    <subcellularLocation>
        <location evidence="8">Cell membrane</location>
        <topology evidence="8">Single-pass type II membrane protein</topology>
    </subcellularLocation>
    <subcellularLocation>
        <location evidence="1">Membrane</location>
    </subcellularLocation>
    <text evidence="8">Localizes to the division septum.</text>
</comment>
<evidence type="ECO:0000256" key="3">
    <source>
        <dbReference type="ARBA" id="ARBA00022618"/>
    </source>
</evidence>
<dbReference type="Gene3D" id="3.10.20.310">
    <property type="entry name" value="membrane protein fhac"/>
    <property type="match status" value="1"/>
</dbReference>
<evidence type="ECO:0000256" key="2">
    <source>
        <dbReference type="ARBA" id="ARBA00022475"/>
    </source>
</evidence>
<reference evidence="11" key="1">
    <citation type="journal article" date="2019" name="Int. J. Syst. Evol. Microbiol.">
        <title>The Global Catalogue of Microorganisms (GCM) 10K type strain sequencing project: providing services to taxonomists for standard genome sequencing and annotation.</title>
        <authorList>
            <consortium name="The Broad Institute Genomics Platform"/>
            <consortium name="The Broad Institute Genome Sequencing Center for Infectious Disease"/>
            <person name="Wu L."/>
            <person name="Ma J."/>
        </authorList>
    </citation>
    <scope>NUCLEOTIDE SEQUENCE [LARGE SCALE GENOMIC DNA]</scope>
    <source>
        <strain evidence="11">CCUG 59778</strain>
    </source>
</reference>
<proteinExistence type="inferred from homology"/>
<evidence type="ECO:0000256" key="8">
    <source>
        <dbReference type="HAMAP-Rule" id="MF_00912"/>
    </source>
</evidence>
<keyword evidence="5 8" id="KW-1133">Transmembrane helix</keyword>
<protein>
    <recommendedName>
        <fullName evidence="8">Cell division protein DivIB</fullName>
    </recommendedName>
</protein>
<dbReference type="PROSITE" id="PS51779">
    <property type="entry name" value="POTRA"/>
    <property type="match status" value="1"/>
</dbReference>
<comment type="similarity">
    <text evidence="8">Belongs to the FtsQ/DivIB family. DivIB subfamily.</text>
</comment>
<dbReference type="InterPro" id="IPR034746">
    <property type="entry name" value="POTRA"/>
</dbReference>
<dbReference type="HAMAP" id="MF_00912">
    <property type="entry name" value="DivIB"/>
    <property type="match status" value="1"/>
</dbReference>
<name>A0ABV8X2Q5_9LACT</name>
<dbReference type="Pfam" id="PF03799">
    <property type="entry name" value="FtsQ_DivIB_C"/>
    <property type="match status" value="1"/>
</dbReference>
<evidence type="ECO:0000256" key="5">
    <source>
        <dbReference type="ARBA" id="ARBA00022989"/>
    </source>
</evidence>
<dbReference type="InterPro" id="IPR026580">
    <property type="entry name" value="DivIB"/>
</dbReference>
<comment type="caution">
    <text evidence="10">The sequence shown here is derived from an EMBL/GenBank/DDBJ whole genome shotgun (WGS) entry which is preliminary data.</text>
</comment>